<dbReference type="GO" id="GO:0090110">
    <property type="term" value="P:COPII-coated vesicle cargo loading"/>
    <property type="evidence" value="ECO:0007669"/>
    <property type="project" value="TreeGrafter"/>
</dbReference>
<gene>
    <name evidence="18" type="ORF">FNF28_07664</name>
</gene>
<dbReference type="SUPFAM" id="SSF82919">
    <property type="entry name" value="Zn-finger domain of Sec23/24"/>
    <property type="match status" value="1"/>
</dbReference>
<dbReference type="Gene3D" id="2.30.30.380">
    <property type="entry name" value="Zn-finger domain of Sec23/24"/>
    <property type="match status" value="1"/>
</dbReference>
<dbReference type="PANTHER" id="PTHR13803:SF39">
    <property type="entry name" value="SECRETORY 24AB, ISOFORM A"/>
    <property type="match status" value="1"/>
</dbReference>
<dbReference type="InterPro" id="IPR036465">
    <property type="entry name" value="vWFA_dom_sf"/>
</dbReference>
<dbReference type="Gene3D" id="3.40.20.10">
    <property type="entry name" value="Severin"/>
    <property type="match status" value="1"/>
</dbReference>
<evidence type="ECO:0000259" key="15">
    <source>
        <dbReference type="Pfam" id="PF04811"/>
    </source>
</evidence>
<name>A0A5A8C0I3_CAFRO</name>
<evidence type="ECO:0000256" key="10">
    <source>
        <dbReference type="ARBA" id="ARBA00023034"/>
    </source>
</evidence>
<dbReference type="Gene3D" id="1.20.120.730">
    <property type="entry name" value="Sec23/Sec24 helical domain"/>
    <property type="match status" value="1"/>
</dbReference>
<dbReference type="SUPFAM" id="SSF81811">
    <property type="entry name" value="Helical domain of Sec23/24"/>
    <property type="match status" value="1"/>
</dbReference>
<feature type="domain" description="Sec23/Sec24 trunk" evidence="15">
    <location>
        <begin position="138"/>
        <end position="379"/>
    </location>
</feature>
<feature type="domain" description="Zinc finger Sec23/Sec24-type" evidence="14">
    <location>
        <begin position="64"/>
        <end position="101"/>
    </location>
</feature>
<evidence type="ECO:0000313" key="18">
    <source>
        <dbReference type="EMBL" id="KAA0146513.1"/>
    </source>
</evidence>
<evidence type="ECO:0000256" key="7">
    <source>
        <dbReference type="ARBA" id="ARBA00022824"/>
    </source>
</evidence>
<dbReference type="AlphaFoldDB" id="A0A5A8C0I3"/>
<keyword evidence="6" id="KW-0963">Cytoplasm</keyword>
<dbReference type="SUPFAM" id="SSF82754">
    <property type="entry name" value="C-terminal, gelsolin-like domain of Sec23/24"/>
    <property type="match status" value="1"/>
</dbReference>
<evidence type="ECO:0000259" key="16">
    <source>
        <dbReference type="Pfam" id="PF04815"/>
    </source>
</evidence>
<dbReference type="InterPro" id="IPR036180">
    <property type="entry name" value="Gelsolin-like_dom_sf"/>
</dbReference>
<dbReference type="InterPro" id="IPR050550">
    <property type="entry name" value="SEC23_SEC24_subfamily"/>
</dbReference>
<proteinExistence type="inferred from homology"/>
<dbReference type="GO" id="GO:0000139">
    <property type="term" value="C:Golgi membrane"/>
    <property type="evidence" value="ECO:0007669"/>
    <property type="project" value="UniProtKB-SubCell"/>
</dbReference>
<dbReference type="SUPFAM" id="SSF53300">
    <property type="entry name" value="vWA-like"/>
    <property type="match status" value="1"/>
</dbReference>
<organism evidence="18 19">
    <name type="scientific">Cafeteria roenbergensis</name>
    <name type="common">Marine flagellate</name>
    <dbReference type="NCBI Taxonomy" id="33653"/>
    <lineage>
        <taxon>Eukaryota</taxon>
        <taxon>Sar</taxon>
        <taxon>Stramenopiles</taxon>
        <taxon>Bigyra</taxon>
        <taxon>Opalozoa</taxon>
        <taxon>Bicosoecida</taxon>
        <taxon>Cafeteriaceae</taxon>
        <taxon>Cafeteria</taxon>
    </lineage>
</organism>
<dbReference type="Pfam" id="PF04810">
    <property type="entry name" value="zf-Sec23_Sec24"/>
    <property type="match status" value="1"/>
</dbReference>
<comment type="similarity">
    <text evidence="4">Belongs to the SEC23/SEC24 family. SEC24 subfamily.</text>
</comment>
<keyword evidence="5" id="KW-0813">Transport</keyword>
<dbReference type="GO" id="GO:0008270">
    <property type="term" value="F:zinc ion binding"/>
    <property type="evidence" value="ECO:0007669"/>
    <property type="project" value="InterPro"/>
</dbReference>
<comment type="caution">
    <text evidence="18">The sequence shown here is derived from an EMBL/GenBank/DDBJ whole genome shotgun (WGS) entry which is preliminary data.</text>
</comment>
<sequence>MAVVDEEALAPPQYMHSTIAAFPATAELARRCAVPLGVSIQPLAESPDVPELPVVDHTALGGVVRCSECRAYINPFVDFLDGGRRWQCNICGALMPVKSNYFSPTDASGRRADVAQRPELSSGSVEYIATKEYIVRAPQPPTFVFVIDVSMQAVASGMLAVAAAAIKASLDDLPGEDRAQVGFLCFDSAIHFHRFRPGCSHPDVLTMPDLDDPFKPAPDDLVVNIADNRAAVEAFLDALPSMHAEARSADSCLGSALEAGLRIMQHVGGKLLAFSAALPTVGKGRLRPREAPQMLGSPSEYKLLSPDDDPKAQGLYYRQQAAEFSRQQISVDTFFFSPGYADVASIAAVSRFTSGQAYHYPAFTAAADGARFHADLVQDLTRTTGFEAVMRVRCSRGVRVLNFYGNFFIRGQDLLAMPNITSDTAFNIELEHASEPIAPGSKVTIQGALLYTNAKGERRITVHTLAIPVATRPLDVLQAADAEAVANMISKRGLDTVLRTGLAQGRDAIHSQVAAIVRAHHTASGAQAGGPGGSGAGPAMSLPEGLQLLPLYGLGLQKTTLFRGGNDVKSDERAALVYRALGMPVVCSTPLAYPRMFALHSLKPGEAEPIDTEAEDARAAAEGDAYEPPPTAGFSELRLPPVVGLSAASMDRAGVYLLEDGAEAFVWVGDSAPAALLTELFGVASFTGLDTSNAAMPVIGTELNGKVHALLEALADTSPMLPRVRVVVQGSGTAVEARFQARLVEDQQATLGGLASYREYLAQLNREAATGSAAAAGKRPMQLQPPAQVAPPPTGGFTRQ</sequence>
<feature type="region of interest" description="Disordered" evidence="12">
    <location>
        <begin position="771"/>
        <end position="800"/>
    </location>
</feature>
<reference evidence="18 19" key="1">
    <citation type="submission" date="2019-07" db="EMBL/GenBank/DDBJ databases">
        <title>Genomes of Cafeteria roenbergensis.</title>
        <authorList>
            <person name="Fischer M.G."/>
            <person name="Hackl T."/>
            <person name="Roman M."/>
        </authorList>
    </citation>
    <scope>NUCLEOTIDE SEQUENCE [LARGE SCALE GENOMIC DNA]</scope>
    <source>
        <strain evidence="18 19">RCC970-E3</strain>
    </source>
</reference>
<evidence type="ECO:0000256" key="12">
    <source>
        <dbReference type="SAM" id="MobiDB-lite"/>
    </source>
</evidence>
<feature type="domain" description="Gelsolin-like" evidence="13">
    <location>
        <begin position="639"/>
        <end position="709"/>
    </location>
</feature>
<keyword evidence="9" id="KW-0653">Protein transport</keyword>
<dbReference type="GO" id="GO:0005789">
    <property type="term" value="C:endoplasmic reticulum membrane"/>
    <property type="evidence" value="ECO:0007669"/>
    <property type="project" value="UniProtKB-SubCell"/>
</dbReference>
<evidence type="ECO:0000256" key="6">
    <source>
        <dbReference type="ARBA" id="ARBA00022490"/>
    </source>
</evidence>
<keyword evidence="11" id="KW-0472">Membrane</keyword>
<dbReference type="InterPro" id="IPR006896">
    <property type="entry name" value="Sec23/24_trunk_dom"/>
</dbReference>
<dbReference type="Gene3D" id="3.40.50.410">
    <property type="entry name" value="von Willebrand factor, type A domain"/>
    <property type="match status" value="1"/>
</dbReference>
<comment type="subcellular location">
    <subcellularLocation>
        <location evidence="2">Cytoplasm</location>
    </subcellularLocation>
    <subcellularLocation>
        <location evidence="3">Endoplasmic reticulum membrane</location>
    </subcellularLocation>
    <subcellularLocation>
        <location evidence="1">Golgi apparatus membrane</location>
    </subcellularLocation>
</comment>
<protein>
    <recommendedName>
        <fullName evidence="20">Protein transport protein SEC24</fullName>
    </recommendedName>
</protein>
<evidence type="ECO:0000256" key="1">
    <source>
        <dbReference type="ARBA" id="ARBA00004394"/>
    </source>
</evidence>
<dbReference type="InterPro" id="IPR012990">
    <property type="entry name" value="Beta-sandwich_Sec23_24"/>
</dbReference>
<dbReference type="InterPro" id="IPR029006">
    <property type="entry name" value="ADF-H/Gelsolin-like_dom_sf"/>
</dbReference>
<dbReference type="GO" id="GO:0006886">
    <property type="term" value="P:intracellular protein transport"/>
    <property type="evidence" value="ECO:0007669"/>
    <property type="project" value="InterPro"/>
</dbReference>
<dbReference type="GO" id="GO:0070971">
    <property type="term" value="C:endoplasmic reticulum exit site"/>
    <property type="evidence" value="ECO:0007669"/>
    <property type="project" value="TreeGrafter"/>
</dbReference>
<dbReference type="GO" id="GO:0000149">
    <property type="term" value="F:SNARE binding"/>
    <property type="evidence" value="ECO:0007669"/>
    <property type="project" value="TreeGrafter"/>
</dbReference>
<evidence type="ECO:0000313" key="19">
    <source>
        <dbReference type="Proteomes" id="UP000324907"/>
    </source>
</evidence>
<feature type="domain" description="Sec23/Sec24 beta-sandwich" evidence="17">
    <location>
        <begin position="385"/>
        <end position="470"/>
    </location>
</feature>
<keyword evidence="7" id="KW-0256">Endoplasmic reticulum</keyword>
<feature type="domain" description="Sec23/Sec24 helical" evidence="16">
    <location>
        <begin position="481"/>
        <end position="586"/>
    </location>
</feature>
<evidence type="ECO:0000256" key="4">
    <source>
        <dbReference type="ARBA" id="ARBA00008334"/>
    </source>
</evidence>
<dbReference type="InterPro" id="IPR036175">
    <property type="entry name" value="Sec23/24_helical_dom_sf"/>
</dbReference>
<dbReference type="InterPro" id="IPR036174">
    <property type="entry name" value="Znf_Sec23_Sec24_sf"/>
</dbReference>
<dbReference type="InterPro" id="IPR007123">
    <property type="entry name" value="Gelsolin-like_dom"/>
</dbReference>
<evidence type="ECO:0000256" key="2">
    <source>
        <dbReference type="ARBA" id="ARBA00004496"/>
    </source>
</evidence>
<dbReference type="Gene3D" id="2.60.40.1670">
    <property type="entry name" value="beta-sandwich domain of Sec23/24"/>
    <property type="match status" value="1"/>
</dbReference>
<dbReference type="GO" id="GO:0030127">
    <property type="term" value="C:COPII vesicle coat"/>
    <property type="evidence" value="ECO:0007669"/>
    <property type="project" value="InterPro"/>
</dbReference>
<dbReference type="Pfam" id="PF04815">
    <property type="entry name" value="Sec23_helical"/>
    <property type="match status" value="1"/>
</dbReference>
<evidence type="ECO:0000259" key="13">
    <source>
        <dbReference type="Pfam" id="PF00626"/>
    </source>
</evidence>
<evidence type="ECO:0000259" key="14">
    <source>
        <dbReference type="Pfam" id="PF04810"/>
    </source>
</evidence>
<evidence type="ECO:0000256" key="5">
    <source>
        <dbReference type="ARBA" id="ARBA00022448"/>
    </source>
</evidence>
<evidence type="ECO:0000256" key="11">
    <source>
        <dbReference type="ARBA" id="ARBA00023136"/>
    </source>
</evidence>
<dbReference type="EMBL" id="VLTL01000305">
    <property type="protein sequence ID" value="KAA0146513.1"/>
    <property type="molecule type" value="Genomic_DNA"/>
</dbReference>
<dbReference type="Proteomes" id="UP000324907">
    <property type="component" value="Unassembled WGS sequence"/>
</dbReference>
<feature type="compositionally biased region" description="Low complexity" evidence="12">
    <location>
        <begin position="771"/>
        <end position="787"/>
    </location>
</feature>
<dbReference type="PANTHER" id="PTHR13803">
    <property type="entry name" value="SEC24-RELATED PROTEIN"/>
    <property type="match status" value="1"/>
</dbReference>
<dbReference type="InterPro" id="IPR006895">
    <property type="entry name" value="Znf_Sec23_Sec24"/>
</dbReference>
<accession>A0A5A8C0I3</accession>
<dbReference type="Pfam" id="PF08033">
    <property type="entry name" value="Sec23_BS"/>
    <property type="match status" value="1"/>
</dbReference>
<dbReference type="Pfam" id="PF00626">
    <property type="entry name" value="Gelsolin"/>
    <property type="match status" value="1"/>
</dbReference>
<evidence type="ECO:0000259" key="17">
    <source>
        <dbReference type="Pfam" id="PF08033"/>
    </source>
</evidence>
<dbReference type="InterPro" id="IPR006900">
    <property type="entry name" value="Sec23/24_helical_dom"/>
</dbReference>
<dbReference type="Pfam" id="PF04811">
    <property type="entry name" value="Sec23_trunk"/>
    <property type="match status" value="1"/>
</dbReference>
<evidence type="ECO:0008006" key="20">
    <source>
        <dbReference type="Google" id="ProtNLM"/>
    </source>
</evidence>
<keyword evidence="8" id="KW-0931">ER-Golgi transport</keyword>
<dbReference type="SUPFAM" id="SSF81995">
    <property type="entry name" value="beta-sandwich domain of Sec23/24"/>
    <property type="match status" value="1"/>
</dbReference>
<evidence type="ECO:0000256" key="3">
    <source>
        <dbReference type="ARBA" id="ARBA00004586"/>
    </source>
</evidence>
<evidence type="ECO:0000256" key="9">
    <source>
        <dbReference type="ARBA" id="ARBA00022927"/>
    </source>
</evidence>
<evidence type="ECO:0000256" key="8">
    <source>
        <dbReference type="ARBA" id="ARBA00022892"/>
    </source>
</evidence>
<keyword evidence="10" id="KW-0333">Golgi apparatus</keyword>